<feature type="compositionally biased region" description="Polar residues" evidence="5">
    <location>
        <begin position="305"/>
        <end position="326"/>
    </location>
</feature>
<feature type="compositionally biased region" description="Basic and acidic residues" evidence="5">
    <location>
        <begin position="605"/>
        <end position="620"/>
    </location>
</feature>
<feature type="region of interest" description="Disordered" evidence="5">
    <location>
        <begin position="60"/>
        <end position="110"/>
    </location>
</feature>
<proteinExistence type="predicted"/>
<dbReference type="OrthoDB" id="5801062at2759"/>
<evidence type="ECO:0000256" key="4">
    <source>
        <dbReference type="SAM" id="Coils"/>
    </source>
</evidence>
<evidence type="ECO:0000256" key="2">
    <source>
        <dbReference type="ARBA" id="ARBA00022763"/>
    </source>
</evidence>
<sequence>MAEDSVPRSQYEELQRQYNALEDDYKSLLVHLNKAKVKLREAKENSKAWQRYYDSHPKYTRSHQKYTREPVLPSVTPPPRASPSLSPVTAATDIEILQSPKENGQPSAAHLADGLRHDEVFRSGEDPALLDGNATEMVTDPNSIEHNPSSQSTELGSDDLKDQLDTAPEQDDDEPEVISARVIRKPGRRTEIKKEAPLTSKDGSSSRPFQIKREDTGTQGLSNVPAFLRLHTQASDLDALVAHVETPRKRQKVMQLDDNEASRTVRAAKADKLHVLLRAAQDENTPPANSQQSRHSQKSDRSASRDSSGPLQSLSTNTPTLPRTSDLNVKRNDLHHAMKDFKIAQDVANLAEDDTDFLSTDQQNDKKIRRLEGLLQGDSASRNMITPRASSASRSPNARRKPTSPVTATRPRKVREVVMEQRSLSPASASPVRRKRAGSPVKPSKRMRVSHSPPPAPGPEEEPLRAKPLHRLVPDDFRINPLYAGTDFAFNAPLRDHQSRQCVPGCTRPCCAAIQHFAGSETARGRLQARDTTEEDEQLLREHLGHDPATLTSSQRDSLLRSARAQKVANKYGKHKQVFERRQSPPGFWDTEMPSTQERQAQKKQAKERERQDVEERWREAVRGDGKGRWIFKDELPGKSR</sequence>
<feature type="compositionally biased region" description="Basic residues" evidence="5">
    <location>
        <begin position="432"/>
        <end position="449"/>
    </location>
</feature>
<feature type="region of interest" description="Disordered" evidence="5">
    <location>
        <begin position="280"/>
        <end position="326"/>
    </location>
</feature>
<evidence type="ECO:0000256" key="3">
    <source>
        <dbReference type="ARBA" id="ARBA00023242"/>
    </source>
</evidence>
<dbReference type="InterPro" id="IPR013882">
    <property type="entry name" value="Ctp1_C"/>
</dbReference>
<feature type="compositionally biased region" description="Polar residues" evidence="5">
    <location>
        <begin position="282"/>
        <end position="294"/>
    </location>
</feature>
<gene>
    <name evidence="7" type="ORF">KVT40_006132</name>
</gene>
<feature type="compositionally biased region" description="Low complexity" evidence="5">
    <location>
        <begin position="387"/>
        <end position="396"/>
    </location>
</feature>
<dbReference type="EMBL" id="JAESVG020000007">
    <property type="protein sequence ID" value="KAG8625731.1"/>
    <property type="molecule type" value="Genomic_DNA"/>
</dbReference>
<evidence type="ECO:0000256" key="1">
    <source>
        <dbReference type="ARBA" id="ARBA00004123"/>
    </source>
</evidence>
<feature type="domain" description="DNA endonuclease activator Ctp1 C-terminal" evidence="6">
    <location>
        <begin position="489"/>
        <end position="598"/>
    </location>
</feature>
<dbReference type="Pfam" id="PF08573">
    <property type="entry name" value="SAE2"/>
    <property type="match status" value="1"/>
</dbReference>
<dbReference type="AlphaFoldDB" id="A0A8K0L148"/>
<keyword evidence="4" id="KW-0175">Coiled coil</keyword>
<dbReference type="GO" id="GO:0006281">
    <property type="term" value="P:DNA repair"/>
    <property type="evidence" value="ECO:0007669"/>
    <property type="project" value="InterPro"/>
</dbReference>
<comment type="subcellular location">
    <subcellularLocation>
        <location evidence="1">Nucleus</location>
    </subcellularLocation>
</comment>
<dbReference type="GO" id="GO:0005634">
    <property type="term" value="C:nucleus"/>
    <property type="evidence" value="ECO:0007669"/>
    <property type="project" value="UniProtKB-SubCell"/>
</dbReference>
<protein>
    <recommendedName>
        <fullName evidence="6">DNA endonuclease activator Ctp1 C-terminal domain-containing protein</fullName>
    </recommendedName>
</protein>
<name>A0A8K0L148_9PEZI</name>
<keyword evidence="3" id="KW-0539">Nucleus</keyword>
<feature type="region of interest" description="Disordered" evidence="5">
    <location>
        <begin position="570"/>
        <end position="620"/>
    </location>
</feature>
<keyword evidence="2" id="KW-0227">DNA damage</keyword>
<evidence type="ECO:0000259" key="6">
    <source>
        <dbReference type="Pfam" id="PF08573"/>
    </source>
</evidence>
<evidence type="ECO:0000313" key="8">
    <source>
        <dbReference type="Proteomes" id="UP000809789"/>
    </source>
</evidence>
<feature type="region of interest" description="Disordered" evidence="5">
    <location>
        <begin position="125"/>
        <end position="220"/>
    </location>
</feature>
<reference evidence="7" key="1">
    <citation type="submission" date="2021-07" db="EMBL/GenBank/DDBJ databases">
        <title>Elsinoe batatas strain:CRI-CJ2 Genome sequencing and assembly.</title>
        <authorList>
            <person name="Huang L."/>
        </authorList>
    </citation>
    <scope>NUCLEOTIDE SEQUENCE</scope>
    <source>
        <strain evidence="7">CRI-CJ2</strain>
    </source>
</reference>
<evidence type="ECO:0000313" key="7">
    <source>
        <dbReference type="EMBL" id="KAG8625731.1"/>
    </source>
</evidence>
<keyword evidence="8" id="KW-1185">Reference proteome</keyword>
<feature type="compositionally biased region" description="Polar residues" evidence="5">
    <location>
        <begin position="140"/>
        <end position="155"/>
    </location>
</feature>
<dbReference type="Proteomes" id="UP000809789">
    <property type="component" value="Unassembled WGS sequence"/>
</dbReference>
<evidence type="ECO:0000256" key="5">
    <source>
        <dbReference type="SAM" id="MobiDB-lite"/>
    </source>
</evidence>
<comment type="caution">
    <text evidence="7">The sequence shown here is derived from an EMBL/GenBank/DDBJ whole genome shotgun (WGS) entry which is preliminary data.</text>
</comment>
<feature type="coiled-coil region" evidence="4">
    <location>
        <begin position="11"/>
        <end position="52"/>
    </location>
</feature>
<feature type="region of interest" description="Disordered" evidence="5">
    <location>
        <begin position="368"/>
        <end position="463"/>
    </location>
</feature>
<organism evidence="7 8">
    <name type="scientific">Elsinoe batatas</name>
    <dbReference type="NCBI Taxonomy" id="2601811"/>
    <lineage>
        <taxon>Eukaryota</taxon>
        <taxon>Fungi</taxon>
        <taxon>Dikarya</taxon>
        <taxon>Ascomycota</taxon>
        <taxon>Pezizomycotina</taxon>
        <taxon>Dothideomycetes</taxon>
        <taxon>Dothideomycetidae</taxon>
        <taxon>Myriangiales</taxon>
        <taxon>Elsinoaceae</taxon>
        <taxon>Elsinoe</taxon>
    </lineage>
</organism>
<accession>A0A8K0L148</accession>